<sequence length="110" mass="11849">MMTKQFFLVVALLVHLAASASLKDNKGCHGFLFVSCDKKHGYNRLSCALSDYDSDGDGTVRVPEFLSSVSVGSEGEGIAGLIDQNNDGVFSELEFSDSLPLLRSKDIVNC</sequence>
<reference evidence="3" key="1">
    <citation type="submission" date="2025-08" db="UniProtKB">
        <authorList>
            <consortium name="RefSeq"/>
        </authorList>
    </citation>
    <scope>IDENTIFICATION</scope>
    <source>
        <tissue evidence="3">Whole sample</tissue>
    </source>
</reference>
<dbReference type="InterPro" id="IPR011992">
    <property type="entry name" value="EF-hand-dom_pair"/>
</dbReference>
<keyword evidence="1" id="KW-0732">Signal</keyword>
<feature type="signal peptide" evidence="1">
    <location>
        <begin position="1"/>
        <end position="19"/>
    </location>
</feature>
<dbReference type="GeneID" id="111126459"/>
<dbReference type="AlphaFoldDB" id="A0A8B8DFZ7"/>
<gene>
    <name evidence="3" type="primary">LOC111126459</name>
</gene>
<organism evidence="2 3">
    <name type="scientific">Crassostrea virginica</name>
    <name type="common">Eastern oyster</name>
    <dbReference type="NCBI Taxonomy" id="6565"/>
    <lineage>
        <taxon>Eukaryota</taxon>
        <taxon>Metazoa</taxon>
        <taxon>Spiralia</taxon>
        <taxon>Lophotrochozoa</taxon>
        <taxon>Mollusca</taxon>
        <taxon>Bivalvia</taxon>
        <taxon>Autobranchia</taxon>
        <taxon>Pteriomorphia</taxon>
        <taxon>Ostreida</taxon>
        <taxon>Ostreoidea</taxon>
        <taxon>Ostreidae</taxon>
        <taxon>Crassostrea</taxon>
    </lineage>
</organism>
<protein>
    <submittedName>
        <fullName evidence="3">Uncharacterized protein LOC111126459</fullName>
    </submittedName>
</protein>
<dbReference type="OrthoDB" id="10435380at2759"/>
<dbReference type="Proteomes" id="UP000694844">
    <property type="component" value="Chromosome 3"/>
</dbReference>
<evidence type="ECO:0000256" key="1">
    <source>
        <dbReference type="SAM" id="SignalP"/>
    </source>
</evidence>
<dbReference type="SUPFAM" id="SSF47473">
    <property type="entry name" value="EF-hand"/>
    <property type="match status" value="1"/>
</dbReference>
<proteinExistence type="predicted"/>
<accession>A0A8B8DFZ7</accession>
<evidence type="ECO:0000313" key="3">
    <source>
        <dbReference type="RefSeq" id="XP_022326848.1"/>
    </source>
</evidence>
<dbReference type="RefSeq" id="XP_022326848.1">
    <property type="nucleotide sequence ID" value="XM_022471140.1"/>
</dbReference>
<feature type="chain" id="PRO_5034237577" evidence="1">
    <location>
        <begin position="20"/>
        <end position="110"/>
    </location>
</feature>
<keyword evidence="2" id="KW-1185">Reference proteome</keyword>
<dbReference type="KEGG" id="cvn:111126459"/>
<evidence type="ECO:0000313" key="2">
    <source>
        <dbReference type="Proteomes" id="UP000694844"/>
    </source>
</evidence>
<name>A0A8B8DFZ7_CRAVI</name>